<dbReference type="AlphaFoldDB" id="A0A9W6D1V0"/>
<reference evidence="2" key="1">
    <citation type="submission" date="2022-12" db="EMBL/GenBank/DDBJ databases">
        <title>Reference genome sequencing for broad-spectrum identification of bacterial and archaeal isolates by mass spectrometry.</title>
        <authorList>
            <person name="Sekiguchi Y."/>
            <person name="Tourlousse D.M."/>
        </authorList>
    </citation>
    <scope>NUCLEOTIDE SEQUENCE</scope>
    <source>
        <strain evidence="2">ASRB1</strain>
    </source>
</reference>
<sequence>MTELLREMLEHPLFKDLNIGNIEKLANCASEKDFGAGSVIFEEGGEADRLYLIRSGKVAIDLPLPNRTPLTIYTIEGGGVVGWSWLFPPYKWHFQARATEPTQTILIDSKCIMDLCKKDHSFGYEMMQRVSHLILERLEGTTQQLVNSFDVP</sequence>
<dbReference type="PANTHER" id="PTHR24567:SF74">
    <property type="entry name" value="HTH-TYPE TRANSCRIPTIONAL REGULATOR ARCR"/>
    <property type="match status" value="1"/>
</dbReference>
<dbReference type="CDD" id="cd00038">
    <property type="entry name" value="CAP_ED"/>
    <property type="match status" value="1"/>
</dbReference>
<comment type="caution">
    <text evidence="2">The sequence shown here is derived from an EMBL/GenBank/DDBJ whole genome shotgun (WGS) entry which is preliminary data.</text>
</comment>
<dbReference type="SUPFAM" id="SSF51206">
    <property type="entry name" value="cAMP-binding domain-like"/>
    <property type="match status" value="1"/>
</dbReference>
<gene>
    <name evidence="2" type="ORF">DAMNIGENAA_20450</name>
</gene>
<evidence type="ECO:0000313" key="3">
    <source>
        <dbReference type="Proteomes" id="UP001144372"/>
    </source>
</evidence>
<protein>
    <recommendedName>
        <fullName evidence="1">Cyclic nucleotide-binding domain-containing protein</fullName>
    </recommendedName>
</protein>
<dbReference type="InterPro" id="IPR014710">
    <property type="entry name" value="RmlC-like_jellyroll"/>
</dbReference>
<feature type="domain" description="Cyclic nucleotide-binding" evidence="1">
    <location>
        <begin position="13"/>
        <end position="82"/>
    </location>
</feature>
<accession>A0A9W6D1V0</accession>
<dbReference type="RefSeq" id="WP_281793977.1">
    <property type="nucleotide sequence ID" value="NZ_BSDR01000001.1"/>
</dbReference>
<evidence type="ECO:0000313" key="2">
    <source>
        <dbReference type="EMBL" id="GLI34612.1"/>
    </source>
</evidence>
<dbReference type="PROSITE" id="PS50042">
    <property type="entry name" value="CNMP_BINDING_3"/>
    <property type="match status" value="1"/>
</dbReference>
<name>A0A9W6D1V0_9BACT</name>
<dbReference type="Pfam" id="PF00027">
    <property type="entry name" value="cNMP_binding"/>
    <property type="match status" value="1"/>
</dbReference>
<dbReference type="SMART" id="SM00100">
    <property type="entry name" value="cNMP"/>
    <property type="match status" value="1"/>
</dbReference>
<evidence type="ECO:0000259" key="1">
    <source>
        <dbReference type="PROSITE" id="PS50042"/>
    </source>
</evidence>
<keyword evidence="3" id="KW-1185">Reference proteome</keyword>
<dbReference type="Gene3D" id="2.60.120.10">
    <property type="entry name" value="Jelly Rolls"/>
    <property type="match status" value="1"/>
</dbReference>
<dbReference type="GO" id="GO:0003700">
    <property type="term" value="F:DNA-binding transcription factor activity"/>
    <property type="evidence" value="ECO:0007669"/>
    <property type="project" value="TreeGrafter"/>
</dbReference>
<dbReference type="InterPro" id="IPR050397">
    <property type="entry name" value="Env_Response_Regulators"/>
</dbReference>
<proteinExistence type="predicted"/>
<dbReference type="InterPro" id="IPR000595">
    <property type="entry name" value="cNMP-bd_dom"/>
</dbReference>
<dbReference type="PANTHER" id="PTHR24567">
    <property type="entry name" value="CRP FAMILY TRANSCRIPTIONAL REGULATORY PROTEIN"/>
    <property type="match status" value="1"/>
</dbReference>
<dbReference type="GO" id="GO:0005829">
    <property type="term" value="C:cytosol"/>
    <property type="evidence" value="ECO:0007669"/>
    <property type="project" value="TreeGrafter"/>
</dbReference>
<dbReference type="InterPro" id="IPR018490">
    <property type="entry name" value="cNMP-bd_dom_sf"/>
</dbReference>
<organism evidence="2 3">
    <name type="scientific">Desulforhabdus amnigena</name>
    <dbReference type="NCBI Taxonomy" id="40218"/>
    <lineage>
        <taxon>Bacteria</taxon>
        <taxon>Pseudomonadati</taxon>
        <taxon>Thermodesulfobacteriota</taxon>
        <taxon>Syntrophobacteria</taxon>
        <taxon>Syntrophobacterales</taxon>
        <taxon>Syntrophobacteraceae</taxon>
        <taxon>Desulforhabdus</taxon>
    </lineage>
</organism>
<dbReference type="EMBL" id="BSDR01000001">
    <property type="protein sequence ID" value="GLI34612.1"/>
    <property type="molecule type" value="Genomic_DNA"/>
</dbReference>
<dbReference type="Proteomes" id="UP001144372">
    <property type="component" value="Unassembled WGS sequence"/>
</dbReference>